<organism evidence="24 25">
    <name type="scientific">Pelusios castaneus</name>
    <name type="common">West African mud turtle</name>
    <dbReference type="NCBI Taxonomy" id="367368"/>
    <lineage>
        <taxon>Eukaryota</taxon>
        <taxon>Metazoa</taxon>
        <taxon>Chordata</taxon>
        <taxon>Craniata</taxon>
        <taxon>Vertebrata</taxon>
        <taxon>Euteleostomi</taxon>
        <taxon>Archelosauria</taxon>
        <taxon>Testudinata</taxon>
        <taxon>Testudines</taxon>
        <taxon>Pleurodira</taxon>
        <taxon>Pelomedusidae</taxon>
        <taxon>Pelusios</taxon>
    </lineage>
</organism>
<name>A0A8C8SMA9_9SAUR</name>
<evidence type="ECO:0000256" key="3">
    <source>
        <dbReference type="ARBA" id="ARBA00007496"/>
    </source>
</evidence>
<keyword evidence="7" id="KW-0132">Cell division</keyword>
<evidence type="ECO:0000256" key="15">
    <source>
        <dbReference type="ARBA" id="ARBA00023125"/>
    </source>
</evidence>
<evidence type="ECO:0000259" key="23">
    <source>
        <dbReference type="Pfam" id="PF10482"/>
    </source>
</evidence>
<keyword evidence="6" id="KW-0597">Phosphoprotein</keyword>
<evidence type="ECO:0000256" key="16">
    <source>
        <dbReference type="ARBA" id="ARBA00023204"/>
    </source>
</evidence>
<evidence type="ECO:0000256" key="10">
    <source>
        <dbReference type="ARBA" id="ARBA00022763"/>
    </source>
</evidence>
<comment type="subcellular location">
    <subcellularLocation>
        <location evidence="2">Chromosome</location>
    </subcellularLocation>
    <subcellularLocation>
        <location evidence="1">Nucleus</location>
    </subcellularLocation>
</comment>
<evidence type="ECO:0000256" key="13">
    <source>
        <dbReference type="ARBA" id="ARBA00022833"/>
    </source>
</evidence>
<evidence type="ECO:0000256" key="12">
    <source>
        <dbReference type="ARBA" id="ARBA00022801"/>
    </source>
</evidence>
<dbReference type="InterPro" id="IPR019518">
    <property type="entry name" value="CtIP_N"/>
</dbReference>
<evidence type="ECO:0000256" key="11">
    <source>
        <dbReference type="ARBA" id="ARBA00022776"/>
    </source>
</evidence>
<evidence type="ECO:0000256" key="8">
    <source>
        <dbReference type="ARBA" id="ARBA00022722"/>
    </source>
</evidence>
<feature type="region of interest" description="Disordered" evidence="21">
    <location>
        <begin position="282"/>
        <end position="328"/>
    </location>
</feature>
<feature type="region of interest" description="Disordered" evidence="21">
    <location>
        <begin position="188"/>
        <end position="214"/>
    </location>
</feature>
<dbReference type="GO" id="GO:0005634">
    <property type="term" value="C:nucleus"/>
    <property type="evidence" value="ECO:0007669"/>
    <property type="project" value="UniProtKB-SubCell"/>
</dbReference>
<keyword evidence="8" id="KW-0540">Nuclease</keyword>
<evidence type="ECO:0000256" key="2">
    <source>
        <dbReference type="ARBA" id="ARBA00004286"/>
    </source>
</evidence>
<evidence type="ECO:0000256" key="17">
    <source>
        <dbReference type="ARBA" id="ARBA00023242"/>
    </source>
</evidence>
<evidence type="ECO:0000313" key="25">
    <source>
        <dbReference type="Proteomes" id="UP000694393"/>
    </source>
</evidence>
<proteinExistence type="inferred from homology"/>
<feature type="domain" description="DNA endonuclease Ctp1 N-terminal" evidence="23">
    <location>
        <begin position="21"/>
        <end position="140"/>
    </location>
</feature>
<keyword evidence="12" id="KW-0378">Hydrolase</keyword>
<keyword evidence="13" id="KW-0862">Zinc</keyword>
<evidence type="ECO:0000256" key="14">
    <source>
        <dbReference type="ARBA" id="ARBA00023054"/>
    </source>
</evidence>
<feature type="compositionally biased region" description="Basic and acidic residues" evidence="21">
    <location>
        <begin position="188"/>
        <end position="201"/>
    </location>
</feature>
<reference evidence="24" key="1">
    <citation type="submission" date="2025-08" db="UniProtKB">
        <authorList>
            <consortium name="Ensembl"/>
        </authorList>
    </citation>
    <scope>IDENTIFICATION</scope>
</reference>
<keyword evidence="14 20" id="KW-0175">Coiled coil</keyword>
<keyword evidence="11" id="KW-0498">Mitosis</keyword>
<comment type="similarity">
    <text evidence="3">Belongs to the COM1/SAE2/CtIP family.</text>
</comment>
<feature type="region of interest" description="Disordered" evidence="21">
    <location>
        <begin position="612"/>
        <end position="631"/>
    </location>
</feature>
<feature type="compositionally biased region" description="Basic and acidic residues" evidence="21">
    <location>
        <begin position="774"/>
        <end position="783"/>
    </location>
</feature>
<accession>A0A8C8SMA9</accession>
<feature type="compositionally biased region" description="Acidic residues" evidence="21">
    <location>
        <begin position="737"/>
        <end position="746"/>
    </location>
</feature>
<reference evidence="24" key="2">
    <citation type="submission" date="2025-09" db="UniProtKB">
        <authorList>
            <consortium name="Ensembl"/>
        </authorList>
    </citation>
    <scope>IDENTIFICATION</scope>
</reference>
<dbReference type="AlphaFoldDB" id="A0A8C8SMA9"/>
<dbReference type="GO" id="GO:0051321">
    <property type="term" value="P:meiotic cell cycle"/>
    <property type="evidence" value="ECO:0007669"/>
    <property type="project" value="UniProtKB-KW"/>
</dbReference>
<dbReference type="InterPro" id="IPR013882">
    <property type="entry name" value="Ctp1_C"/>
</dbReference>
<keyword evidence="25" id="KW-1185">Reference proteome</keyword>
<dbReference type="GO" id="GO:0010792">
    <property type="term" value="P:DNA double-strand break processing involved in repair via single-strand annealing"/>
    <property type="evidence" value="ECO:0007669"/>
    <property type="project" value="TreeGrafter"/>
</dbReference>
<evidence type="ECO:0000313" key="24">
    <source>
        <dbReference type="Ensembl" id="ENSPCEP00000020940.1"/>
    </source>
</evidence>
<sequence length="908" mass="103122">MNASGGSCGSPSSAESTCDFFKELWSKLKECHDKEVQGLQLKISKLKKERCLDAERLEEFYTKNQQLREQQKGLHDTIKVLEDRLRAGLCDRCTVTEEHMRKKQQEFENIRQQNLKLITELMNEKNNLQDENKKISEQLQQLQKKMEGREQQAVEVEEGVIPDSPVQSFSRSVVNRIRRKKENRHIRYREQTDADLEHSESNSDFGKVPRSSSIQIPNHCGKEILVADTCDQELSPVARTGGYPVAKPSFNLATVVAETIGIVQEESESQSVLNALRSNIPMTQVPQSTQQEDSRKQLAPESSRNDDNLGLSDPSQNTPPDVSWDSQVASPVFGASNNVKNSLNPSLSPFVLETELKSSAKSNPFNTFNSRSHKVRSKSEDVALVAPLNLGTEVNSVISQASASRQMIVKRDANEPITCVVNTCSGKEEVIKNDFLLSPHKQVADRCAKRKKTEGDHVTSCEKTSFNKENSLPFQAGVQSVNGDHIIDKPLDLSDRFSAIRCQEKSSGSNETCKNRRRQVTLHDFSQLVKPIPKGSSSIHNANNGSYLLGKESQEDPYVQEIIFQSFGKMCSDKKPQMQIKEEITAFKIPPLPNTVETEFLFDDMKVASGHEPTRKKTRTGHGDCEPASVLQPNPCRIIKNKTLQNEQDKPSLENMQWSIDPGADLSQYKMDITVIDTKEDSQSRVEGETDMDYTYVSESMLLKMKTQEQKGGSSSKGERKMNDSLAEMFDRTAYEEYESCPEDDNPSACDEKENSPEEEEENEEVSSASKLRKHEDKQDKTKQKAFVEPYFKSDERKNTVLGFPHIEVVRKKEERRKLLGHTCKECEIYYADIPEEEREKKLAACSRHRFRYIPPNTPENFWEVGFPSTQTCVERGYIKEDFAPCHRPKRRQPYNVMFSPKGKEQKT</sequence>
<dbReference type="PANTHER" id="PTHR15107">
    <property type="entry name" value="RETINOBLASTOMA BINDING PROTEIN 8"/>
    <property type="match status" value="1"/>
</dbReference>
<evidence type="ECO:0000256" key="18">
    <source>
        <dbReference type="ARBA" id="ARBA00023254"/>
    </source>
</evidence>
<keyword evidence="17" id="KW-0539">Nucleus</keyword>
<keyword evidence="16" id="KW-0234">DNA repair</keyword>
<evidence type="ECO:0000256" key="19">
    <source>
        <dbReference type="ARBA" id="ARBA00023306"/>
    </source>
</evidence>
<evidence type="ECO:0000256" key="9">
    <source>
        <dbReference type="ARBA" id="ARBA00022759"/>
    </source>
</evidence>
<feature type="domain" description="DNA endonuclease activator Ctp1 C-terminal" evidence="22">
    <location>
        <begin position="837"/>
        <end position="871"/>
    </location>
</feature>
<dbReference type="GO" id="GO:0016787">
    <property type="term" value="F:hydrolase activity"/>
    <property type="evidence" value="ECO:0007669"/>
    <property type="project" value="UniProtKB-KW"/>
</dbReference>
<feature type="compositionally biased region" description="Basic and acidic residues" evidence="21">
    <location>
        <begin position="292"/>
        <end position="307"/>
    </location>
</feature>
<evidence type="ECO:0000256" key="21">
    <source>
        <dbReference type="SAM" id="MobiDB-lite"/>
    </source>
</evidence>
<evidence type="ECO:0000256" key="6">
    <source>
        <dbReference type="ARBA" id="ARBA00022553"/>
    </source>
</evidence>
<dbReference type="GO" id="GO:0003684">
    <property type="term" value="F:damaged DNA binding"/>
    <property type="evidence" value="ECO:0007669"/>
    <property type="project" value="TreeGrafter"/>
</dbReference>
<keyword evidence="5" id="KW-0158">Chromosome</keyword>
<protein>
    <recommendedName>
        <fullName evidence="4">DNA endonuclease RBBP8</fullName>
    </recommendedName>
</protein>
<dbReference type="GO" id="GO:0051301">
    <property type="term" value="P:cell division"/>
    <property type="evidence" value="ECO:0007669"/>
    <property type="project" value="UniProtKB-KW"/>
</dbReference>
<dbReference type="Proteomes" id="UP000694393">
    <property type="component" value="Unplaced"/>
</dbReference>
<feature type="compositionally biased region" description="Polar residues" evidence="21">
    <location>
        <begin position="313"/>
        <end position="328"/>
    </location>
</feature>
<dbReference type="GO" id="GO:0005694">
    <property type="term" value="C:chromosome"/>
    <property type="evidence" value="ECO:0007669"/>
    <property type="project" value="UniProtKB-SubCell"/>
</dbReference>
<feature type="coiled-coil region" evidence="20">
    <location>
        <begin position="29"/>
        <end position="159"/>
    </location>
</feature>
<keyword evidence="15" id="KW-0238">DNA-binding</keyword>
<evidence type="ECO:0000256" key="7">
    <source>
        <dbReference type="ARBA" id="ARBA00022618"/>
    </source>
</evidence>
<dbReference type="PANTHER" id="PTHR15107:SF4">
    <property type="entry name" value="DNA ENDONUCLEASE RBBP8"/>
    <property type="match status" value="1"/>
</dbReference>
<evidence type="ECO:0000256" key="1">
    <source>
        <dbReference type="ARBA" id="ARBA00004123"/>
    </source>
</evidence>
<dbReference type="Ensembl" id="ENSPCET00000021668.1">
    <property type="protein sequence ID" value="ENSPCEP00000020940.1"/>
    <property type="gene ID" value="ENSPCEG00000016148.1"/>
</dbReference>
<keyword evidence="18" id="KW-0469">Meiosis</keyword>
<evidence type="ECO:0000256" key="20">
    <source>
        <dbReference type="SAM" id="Coils"/>
    </source>
</evidence>
<feature type="region of interest" description="Disordered" evidence="21">
    <location>
        <begin position="737"/>
        <end position="783"/>
    </location>
</feature>
<keyword evidence="19" id="KW-0131">Cell cycle</keyword>
<evidence type="ECO:0000256" key="4">
    <source>
        <dbReference type="ARBA" id="ARBA00020680"/>
    </source>
</evidence>
<evidence type="ECO:0000259" key="22">
    <source>
        <dbReference type="Pfam" id="PF08573"/>
    </source>
</evidence>
<evidence type="ECO:0000256" key="5">
    <source>
        <dbReference type="ARBA" id="ARBA00022454"/>
    </source>
</evidence>
<keyword evidence="9" id="KW-0255">Endonuclease</keyword>
<feature type="compositionally biased region" description="Polar residues" evidence="21">
    <location>
        <begin position="282"/>
        <end position="291"/>
    </location>
</feature>
<dbReference type="Pfam" id="PF08573">
    <property type="entry name" value="SAE2"/>
    <property type="match status" value="1"/>
</dbReference>
<dbReference type="InterPro" id="IPR033316">
    <property type="entry name" value="RBBP8-like"/>
</dbReference>
<dbReference type="Pfam" id="PF10482">
    <property type="entry name" value="CtIP_N"/>
    <property type="match status" value="1"/>
</dbReference>
<keyword evidence="10" id="KW-0227">DNA damage</keyword>
<dbReference type="GO" id="GO:0004519">
    <property type="term" value="F:endonuclease activity"/>
    <property type="evidence" value="ECO:0007669"/>
    <property type="project" value="UniProtKB-KW"/>
</dbReference>